<dbReference type="AlphaFoldDB" id="A0A382V6L8"/>
<reference evidence="1" key="1">
    <citation type="submission" date="2018-05" db="EMBL/GenBank/DDBJ databases">
        <authorList>
            <person name="Lanie J.A."/>
            <person name="Ng W.-L."/>
            <person name="Kazmierczak K.M."/>
            <person name="Andrzejewski T.M."/>
            <person name="Davidsen T.M."/>
            <person name="Wayne K.J."/>
            <person name="Tettelin H."/>
            <person name="Glass J.I."/>
            <person name="Rusch D."/>
            <person name="Podicherti R."/>
            <person name="Tsui H.-C.T."/>
            <person name="Winkler M.E."/>
        </authorList>
    </citation>
    <scope>NUCLEOTIDE SEQUENCE</scope>
</reference>
<evidence type="ECO:0000313" key="1">
    <source>
        <dbReference type="EMBL" id="SVD42142.1"/>
    </source>
</evidence>
<gene>
    <name evidence="1" type="ORF">METZ01_LOCUS394996</name>
</gene>
<accession>A0A382V6L8</accession>
<organism evidence="1">
    <name type="scientific">marine metagenome</name>
    <dbReference type="NCBI Taxonomy" id="408172"/>
    <lineage>
        <taxon>unclassified sequences</taxon>
        <taxon>metagenomes</taxon>
        <taxon>ecological metagenomes</taxon>
    </lineage>
</organism>
<proteinExistence type="predicted"/>
<sequence>MFGAIRTKKMVHDGVGYDYLFPNGYGASVVSHSGSYGGERGLWEVMVTHGEDPIYDTDISSDVIGFLTWDGVNKCLEQISDLDLRTTNEKV</sequence>
<protein>
    <submittedName>
        <fullName evidence="1">Uncharacterized protein</fullName>
    </submittedName>
</protein>
<dbReference type="EMBL" id="UINC01149578">
    <property type="protein sequence ID" value="SVD42142.1"/>
    <property type="molecule type" value="Genomic_DNA"/>
</dbReference>
<name>A0A382V6L8_9ZZZZ</name>